<proteinExistence type="predicted"/>
<keyword evidence="1" id="KW-0812">Transmembrane</keyword>
<evidence type="ECO:0000313" key="2">
    <source>
        <dbReference type="EMBL" id="VDK19459.1"/>
    </source>
</evidence>
<evidence type="ECO:0000313" key="4">
    <source>
        <dbReference type="WBParaSite" id="ASIM_0000206001-mRNA-1"/>
    </source>
</evidence>
<keyword evidence="1" id="KW-1133">Transmembrane helix</keyword>
<sequence>MVYELGRRPQAIKMRIPSGAPQTFSLRIRQRFPSLSRISRPSVGTIGVAITLALTSAAVFGVCVYPYIRKDYYQDAQKHDRAFLKADREELAHGQRPWSNPFERK</sequence>
<protein>
    <submittedName>
        <fullName evidence="4">Small integral membrane protein 20</fullName>
    </submittedName>
</protein>
<reference evidence="4" key="1">
    <citation type="submission" date="2017-02" db="UniProtKB">
        <authorList>
            <consortium name="WormBaseParasite"/>
        </authorList>
    </citation>
    <scope>IDENTIFICATION</scope>
</reference>
<dbReference type="WBParaSite" id="ASIM_0000206001-mRNA-1">
    <property type="protein sequence ID" value="ASIM_0000206001-mRNA-1"/>
    <property type="gene ID" value="ASIM_0000206001"/>
</dbReference>
<evidence type="ECO:0000313" key="3">
    <source>
        <dbReference type="Proteomes" id="UP000267096"/>
    </source>
</evidence>
<keyword evidence="1" id="KW-0472">Membrane</keyword>
<dbReference type="Proteomes" id="UP000267096">
    <property type="component" value="Unassembled WGS sequence"/>
</dbReference>
<reference evidence="2 3" key="2">
    <citation type="submission" date="2018-11" db="EMBL/GenBank/DDBJ databases">
        <authorList>
            <consortium name="Pathogen Informatics"/>
        </authorList>
    </citation>
    <scope>NUCLEOTIDE SEQUENCE [LARGE SCALE GENOMIC DNA]</scope>
</reference>
<dbReference type="OrthoDB" id="5837390at2759"/>
<dbReference type="EMBL" id="UYRR01002320">
    <property type="protein sequence ID" value="VDK19459.1"/>
    <property type="molecule type" value="Genomic_DNA"/>
</dbReference>
<gene>
    <name evidence="2" type="ORF">ASIM_LOCUS1930</name>
</gene>
<keyword evidence="3" id="KW-1185">Reference proteome</keyword>
<evidence type="ECO:0000256" key="1">
    <source>
        <dbReference type="SAM" id="Phobius"/>
    </source>
</evidence>
<accession>A0A0M3J3E7</accession>
<name>A0A0M3J3E7_ANISI</name>
<organism evidence="4">
    <name type="scientific">Anisakis simplex</name>
    <name type="common">Herring worm</name>
    <dbReference type="NCBI Taxonomy" id="6269"/>
    <lineage>
        <taxon>Eukaryota</taxon>
        <taxon>Metazoa</taxon>
        <taxon>Ecdysozoa</taxon>
        <taxon>Nematoda</taxon>
        <taxon>Chromadorea</taxon>
        <taxon>Rhabditida</taxon>
        <taxon>Spirurina</taxon>
        <taxon>Ascaridomorpha</taxon>
        <taxon>Ascaridoidea</taxon>
        <taxon>Anisakidae</taxon>
        <taxon>Anisakis</taxon>
        <taxon>Anisakis simplex complex</taxon>
    </lineage>
</organism>
<dbReference type="AlphaFoldDB" id="A0A0M3J3E7"/>
<feature type="transmembrane region" description="Helical" evidence="1">
    <location>
        <begin position="43"/>
        <end position="68"/>
    </location>
</feature>